<evidence type="ECO:0000256" key="5">
    <source>
        <dbReference type="ARBA" id="ARBA00023002"/>
    </source>
</evidence>
<organism evidence="7 8">
    <name type="scientific">Natronoglomus mannanivorans</name>
    <dbReference type="NCBI Taxonomy" id="2979990"/>
    <lineage>
        <taxon>Archaea</taxon>
        <taxon>Methanobacteriati</taxon>
        <taxon>Methanobacteriota</taxon>
        <taxon>Stenosarchaea group</taxon>
        <taxon>Halobacteria</taxon>
        <taxon>Halobacteriales</taxon>
        <taxon>Natrialbaceae</taxon>
        <taxon>Natronoglomus</taxon>
    </lineage>
</organism>
<evidence type="ECO:0000256" key="4">
    <source>
        <dbReference type="ARBA" id="ARBA00022827"/>
    </source>
</evidence>
<evidence type="ECO:0000256" key="2">
    <source>
        <dbReference type="ARBA" id="ARBA00005272"/>
    </source>
</evidence>
<reference evidence="7" key="1">
    <citation type="submission" date="2022-09" db="EMBL/GenBank/DDBJ databases">
        <title>Enrichment on poylsaccharides allowed isolation of novel metabolic and taxonomic groups of Haloarchaea.</title>
        <authorList>
            <person name="Sorokin D.Y."/>
            <person name="Elcheninov A.G."/>
            <person name="Khizhniak T.V."/>
            <person name="Kolganova T.V."/>
            <person name="Kublanov I.V."/>
        </authorList>
    </citation>
    <scope>NUCLEOTIDE SEQUENCE</scope>
    <source>
        <strain evidence="7">AArc-xg1-1</strain>
    </source>
</reference>
<evidence type="ECO:0000256" key="1">
    <source>
        <dbReference type="ARBA" id="ARBA00001974"/>
    </source>
</evidence>
<dbReference type="EMBL" id="JAOPKA010000005">
    <property type="protein sequence ID" value="MCU4741767.1"/>
    <property type="molecule type" value="Genomic_DNA"/>
</dbReference>
<dbReference type="PANTHER" id="PTHR42913:SF3">
    <property type="entry name" value="64 KDA MITOCHONDRIAL NADH DEHYDROGENASE (EUROFUNG)"/>
    <property type="match status" value="1"/>
</dbReference>
<dbReference type="InterPro" id="IPR036188">
    <property type="entry name" value="FAD/NAD-bd_sf"/>
</dbReference>
<proteinExistence type="inferred from homology"/>
<sequence>MHVVVLGAGYAGLTLTRLLERDLPPDVDITLVDESPNHLVQHELHRVIRRPAVADEITVSLTDAVERATVRVARVEGIDTDERTVVLSDGTLSYDVGAICLGAQTAYYGLEGVREHATPLKRLDDAQQIRTDFWAACERTTAPRIVVGGAGLSGVQVAGELAELAREEGEGIDASVTLLEQFSQVAPHFPSNFQRAVRSALEARGVDVRTETTVTAADEDRVTVDGSTALPYDLFVWTGGIRGSDALEGDRPSVRSDLRLTDRTFALGDAAQVVDATGEAVPASAQSAVREARTVAENVSRIVDADRDPETVFTPRLEAFEFESPGWLVSVGDGAVAQVGPAVFTGRAAKALKTTVGVGYLSSVGAIGNAVDLVSEELPFDRSRFGSE</sequence>
<evidence type="ECO:0000259" key="6">
    <source>
        <dbReference type="Pfam" id="PF07992"/>
    </source>
</evidence>
<keyword evidence="4" id="KW-0274">FAD</keyword>
<dbReference type="GO" id="GO:0003955">
    <property type="term" value="F:NAD(P)H dehydrogenase (quinone) activity"/>
    <property type="evidence" value="ECO:0007669"/>
    <property type="project" value="TreeGrafter"/>
</dbReference>
<dbReference type="Proteomes" id="UP001321018">
    <property type="component" value="Unassembled WGS sequence"/>
</dbReference>
<dbReference type="InterPro" id="IPR023753">
    <property type="entry name" value="FAD/NAD-binding_dom"/>
</dbReference>
<evidence type="ECO:0000256" key="3">
    <source>
        <dbReference type="ARBA" id="ARBA00022630"/>
    </source>
</evidence>
<accession>A0AAP2YZ30</accession>
<keyword evidence="3" id="KW-0285">Flavoprotein</keyword>
<comment type="cofactor">
    <cofactor evidence="1">
        <name>FAD</name>
        <dbReference type="ChEBI" id="CHEBI:57692"/>
    </cofactor>
</comment>
<dbReference type="RefSeq" id="WP_338003805.1">
    <property type="nucleotide sequence ID" value="NZ_JAOPKA010000005.1"/>
</dbReference>
<name>A0AAP2YZ30_9EURY</name>
<dbReference type="AlphaFoldDB" id="A0AAP2YZ30"/>
<evidence type="ECO:0000313" key="7">
    <source>
        <dbReference type="EMBL" id="MCU4741767.1"/>
    </source>
</evidence>
<feature type="domain" description="FAD/NAD(P)-binding" evidence="6">
    <location>
        <begin position="1"/>
        <end position="292"/>
    </location>
</feature>
<dbReference type="GO" id="GO:0019646">
    <property type="term" value="P:aerobic electron transport chain"/>
    <property type="evidence" value="ECO:0007669"/>
    <property type="project" value="TreeGrafter"/>
</dbReference>
<protein>
    <submittedName>
        <fullName evidence="7">FAD-dependent oxidoreductase</fullName>
    </submittedName>
</protein>
<comment type="similarity">
    <text evidence="2">Belongs to the NADH dehydrogenase family.</text>
</comment>
<dbReference type="SUPFAM" id="SSF51905">
    <property type="entry name" value="FAD/NAD(P)-binding domain"/>
    <property type="match status" value="2"/>
</dbReference>
<dbReference type="PANTHER" id="PTHR42913">
    <property type="entry name" value="APOPTOSIS-INDUCING FACTOR 1"/>
    <property type="match status" value="1"/>
</dbReference>
<evidence type="ECO:0000313" key="8">
    <source>
        <dbReference type="Proteomes" id="UP001321018"/>
    </source>
</evidence>
<gene>
    <name evidence="7" type="ORF">OB960_10205</name>
</gene>
<dbReference type="Gene3D" id="3.50.50.100">
    <property type="match status" value="1"/>
</dbReference>
<dbReference type="Pfam" id="PF07992">
    <property type="entry name" value="Pyr_redox_2"/>
    <property type="match status" value="1"/>
</dbReference>
<keyword evidence="5" id="KW-0560">Oxidoreductase</keyword>
<comment type="caution">
    <text evidence="7">The sequence shown here is derived from an EMBL/GenBank/DDBJ whole genome shotgun (WGS) entry which is preliminary data.</text>
</comment>
<dbReference type="InterPro" id="IPR051169">
    <property type="entry name" value="NADH-Q_oxidoreductase"/>
</dbReference>